<evidence type="ECO:0000313" key="4">
    <source>
        <dbReference type="Proteomes" id="UP001610728"/>
    </source>
</evidence>
<dbReference type="PANTHER" id="PTHR13593">
    <property type="match status" value="1"/>
</dbReference>
<dbReference type="RefSeq" id="XP_070856396.1">
    <property type="nucleotide sequence ID" value="XM_071004348.1"/>
</dbReference>
<dbReference type="PROSITE" id="PS50007">
    <property type="entry name" value="PIPLC_X_DOMAIN"/>
    <property type="match status" value="1"/>
</dbReference>
<accession>A0ABR4MAB9</accession>
<keyword evidence="4" id="KW-1185">Reference proteome</keyword>
<evidence type="ECO:0000313" key="3">
    <source>
        <dbReference type="EMBL" id="KAL2885216.1"/>
    </source>
</evidence>
<sequence>MHFSLLVALSFLAFSHAGTYKNIDDLWSFDLNAEQNADWMGTITDNTLLSSLSIPGTHNSMTDKLENILMKTQNVPLAQQLTGGIRYIDITCRYRNYIIEVYHGLTDTGYSLGNVIDTLIDFLDQHPRETIILRIQRGGIFDSPETFLKTIKTYFISGPIVDDRIIQHIYWGGPGDVTAPTLREARGKIVILFAPGTFFLPSKWAGVKSIINQSPPKDSHKLRITHTTASFGAGPINIAARPSPSSGMNKFLGEYLMNDEGNCFGIVVMDFPGNLLVQQILKLNDKHRVPNLPESIDTDTVSVDDPVHGA</sequence>
<dbReference type="PANTHER" id="PTHR13593:SF113">
    <property type="entry name" value="SI:DKEY-266F7.9"/>
    <property type="match status" value="1"/>
</dbReference>
<comment type="caution">
    <text evidence="3">The sequence shown here is derived from an EMBL/GenBank/DDBJ whole genome shotgun (WGS) entry which is preliminary data.</text>
</comment>
<gene>
    <name evidence="3" type="ORF">HOO65_080166</name>
</gene>
<feature type="chain" id="PRO_5045320198" evidence="1">
    <location>
        <begin position="18"/>
        <end position="310"/>
    </location>
</feature>
<protein>
    <submittedName>
        <fullName evidence="3">1-phosphatidylinositol phosphodiesterase</fullName>
    </submittedName>
</protein>
<dbReference type="InterPro" id="IPR051057">
    <property type="entry name" value="PI-PLC_domain"/>
</dbReference>
<reference evidence="3 4" key="1">
    <citation type="submission" date="2020-05" db="EMBL/GenBank/DDBJ databases">
        <title>Ceratocystis lukuohia genome.</title>
        <authorList>
            <person name="Harrington T.C."/>
            <person name="Kim K."/>
            <person name="Mayers C.G."/>
        </authorList>
    </citation>
    <scope>NUCLEOTIDE SEQUENCE [LARGE SCALE GENOMIC DNA]</scope>
    <source>
        <strain evidence="3 4">C4212</strain>
    </source>
</reference>
<organism evidence="3 4">
    <name type="scientific">Ceratocystis lukuohia</name>
    <dbReference type="NCBI Taxonomy" id="2019550"/>
    <lineage>
        <taxon>Eukaryota</taxon>
        <taxon>Fungi</taxon>
        <taxon>Dikarya</taxon>
        <taxon>Ascomycota</taxon>
        <taxon>Pezizomycotina</taxon>
        <taxon>Sordariomycetes</taxon>
        <taxon>Hypocreomycetidae</taxon>
        <taxon>Microascales</taxon>
        <taxon>Ceratocystidaceae</taxon>
        <taxon>Ceratocystis</taxon>
    </lineage>
</organism>
<dbReference type="Proteomes" id="UP001610728">
    <property type="component" value="Unassembled WGS sequence"/>
</dbReference>
<dbReference type="Pfam" id="PF00388">
    <property type="entry name" value="PI-PLC-X"/>
    <property type="match status" value="1"/>
</dbReference>
<dbReference type="InterPro" id="IPR000909">
    <property type="entry name" value="PLipase_C_PInositol-sp_X_dom"/>
</dbReference>
<proteinExistence type="predicted"/>
<dbReference type="Gene3D" id="3.20.20.190">
    <property type="entry name" value="Phosphatidylinositol (PI) phosphodiesterase"/>
    <property type="match status" value="1"/>
</dbReference>
<evidence type="ECO:0000256" key="1">
    <source>
        <dbReference type="SAM" id="SignalP"/>
    </source>
</evidence>
<keyword evidence="1" id="KW-0732">Signal</keyword>
<dbReference type="SMART" id="SM00148">
    <property type="entry name" value="PLCXc"/>
    <property type="match status" value="1"/>
</dbReference>
<feature type="signal peptide" evidence="1">
    <location>
        <begin position="1"/>
        <end position="17"/>
    </location>
</feature>
<dbReference type="InterPro" id="IPR017946">
    <property type="entry name" value="PLC-like_Pdiesterase_TIM-brl"/>
</dbReference>
<dbReference type="EMBL" id="JABSNW010000008">
    <property type="protein sequence ID" value="KAL2885216.1"/>
    <property type="molecule type" value="Genomic_DNA"/>
</dbReference>
<evidence type="ECO:0000259" key="2">
    <source>
        <dbReference type="SMART" id="SM00148"/>
    </source>
</evidence>
<dbReference type="GeneID" id="98120902"/>
<name>A0ABR4MAB9_9PEZI</name>
<dbReference type="SUPFAM" id="SSF51695">
    <property type="entry name" value="PLC-like phosphodiesterases"/>
    <property type="match status" value="1"/>
</dbReference>
<feature type="domain" description="Phosphatidylinositol-specific phospholipase C X" evidence="2">
    <location>
        <begin position="43"/>
        <end position="194"/>
    </location>
</feature>